<dbReference type="eggNOG" id="KOG1181">
    <property type="taxonomic scope" value="Eukaryota"/>
</dbReference>
<feature type="compositionally biased region" description="Acidic residues" evidence="1">
    <location>
        <begin position="460"/>
        <end position="470"/>
    </location>
</feature>
<dbReference type="InParanoid" id="B4JGR8"/>
<feature type="compositionally biased region" description="Polar residues" evidence="1">
    <location>
        <begin position="269"/>
        <end position="288"/>
    </location>
</feature>
<name>B4JGR8_DROGR</name>
<dbReference type="GO" id="GO:0007369">
    <property type="term" value="P:gastrulation"/>
    <property type="evidence" value="ECO:0007669"/>
    <property type="project" value="EnsemblMetazoa"/>
</dbReference>
<organism evidence="4">
    <name type="scientific">Drosophila grimshawi</name>
    <name type="common">Hawaiian fruit fly</name>
    <name type="synonym">Idiomyia grimshawi</name>
    <dbReference type="NCBI Taxonomy" id="7222"/>
    <lineage>
        <taxon>Eukaryota</taxon>
        <taxon>Metazoa</taxon>
        <taxon>Ecdysozoa</taxon>
        <taxon>Arthropoda</taxon>
        <taxon>Hexapoda</taxon>
        <taxon>Insecta</taxon>
        <taxon>Pterygota</taxon>
        <taxon>Neoptera</taxon>
        <taxon>Endopterygota</taxon>
        <taxon>Diptera</taxon>
        <taxon>Brachycera</taxon>
        <taxon>Muscomorpha</taxon>
        <taxon>Ephydroidea</taxon>
        <taxon>Drosophilidae</taxon>
        <taxon>Drosophila</taxon>
        <taxon>Hawaiian Drosophila</taxon>
    </lineage>
</organism>
<dbReference type="OMA" id="VSFQRQH"/>
<feature type="compositionally biased region" description="Polar residues" evidence="1">
    <location>
        <begin position="514"/>
        <end position="527"/>
    </location>
</feature>
<evidence type="ECO:0000313" key="4">
    <source>
        <dbReference type="Proteomes" id="UP000001070"/>
    </source>
</evidence>
<reference evidence="3 4" key="1">
    <citation type="journal article" date="2007" name="Nature">
        <title>Evolution of genes and genomes on the Drosophila phylogeny.</title>
        <authorList>
            <consortium name="Drosophila 12 Genomes Consortium"/>
            <person name="Clark A.G."/>
            <person name="Eisen M.B."/>
            <person name="Smith D.R."/>
            <person name="Bergman C.M."/>
            <person name="Oliver B."/>
            <person name="Markow T.A."/>
            <person name="Kaufman T.C."/>
            <person name="Kellis M."/>
            <person name="Gelbart W."/>
            <person name="Iyer V.N."/>
            <person name="Pollard D.A."/>
            <person name="Sackton T.B."/>
            <person name="Larracuente A.M."/>
            <person name="Singh N.D."/>
            <person name="Abad J.P."/>
            <person name="Abt D.N."/>
            <person name="Adryan B."/>
            <person name="Aguade M."/>
            <person name="Akashi H."/>
            <person name="Anderson W.W."/>
            <person name="Aquadro C.F."/>
            <person name="Ardell D.H."/>
            <person name="Arguello R."/>
            <person name="Artieri C.G."/>
            <person name="Barbash D.A."/>
            <person name="Barker D."/>
            <person name="Barsanti P."/>
            <person name="Batterham P."/>
            <person name="Batzoglou S."/>
            <person name="Begun D."/>
            <person name="Bhutkar A."/>
            <person name="Blanco E."/>
            <person name="Bosak S.A."/>
            <person name="Bradley R.K."/>
            <person name="Brand A.D."/>
            <person name="Brent M.R."/>
            <person name="Brooks A.N."/>
            <person name="Brown R.H."/>
            <person name="Butlin R.K."/>
            <person name="Caggese C."/>
            <person name="Calvi B.R."/>
            <person name="Bernardo de Carvalho A."/>
            <person name="Caspi A."/>
            <person name="Castrezana S."/>
            <person name="Celniker S.E."/>
            <person name="Chang J.L."/>
            <person name="Chapple C."/>
            <person name="Chatterji S."/>
            <person name="Chinwalla A."/>
            <person name="Civetta A."/>
            <person name="Clifton S.W."/>
            <person name="Comeron J.M."/>
            <person name="Costello J.C."/>
            <person name="Coyne J.A."/>
            <person name="Daub J."/>
            <person name="David R.G."/>
            <person name="Delcher A.L."/>
            <person name="Delehaunty K."/>
            <person name="Do C.B."/>
            <person name="Ebling H."/>
            <person name="Edwards K."/>
            <person name="Eickbush T."/>
            <person name="Evans J.D."/>
            <person name="Filipski A."/>
            <person name="Findeiss S."/>
            <person name="Freyhult E."/>
            <person name="Fulton L."/>
            <person name="Fulton R."/>
            <person name="Garcia A.C."/>
            <person name="Gardiner A."/>
            <person name="Garfield D.A."/>
            <person name="Garvin B.E."/>
            <person name="Gibson G."/>
            <person name="Gilbert D."/>
            <person name="Gnerre S."/>
            <person name="Godfrey J."/>
            <person name="Good R."/>
            <person name="Gotea V."/>
            <person name="Gravely B."/>
            <person name="Greenberg A.J."/>
            <person name="Griffiths-Jones S."/>
            <person name="Gross S."/>
            <person name="Guigo R."/>
            <person name="Gustafson E.A."/>
            <person name="Haerty W."/>
            <person name="Hahn M.W."/>
            <person name="Halligan D.L."/>
            <person name="Halpern A.L."/>
            <person name="Halter G.M."/>
            <person name="Han M.V."/>
            <person name="Heger A."/>
            <person name="Hillier L."/>
            <person name="Hinrichs A.S."/>
            <person name="Holmes I."/>
            <person name="Hoskins R.A."/>
            <person name="Hubisz M.J."/>
            <person name="Hultmark D."/>
            <person name="Huntley M.A."/>
            <person name="Jaffe D.B."/>
            <person name="Jagadeeshan S."/>
            <person name="Jeck W.R."/>
            <person name="Johnson J."/>
            <person name="Jones C.D."/>
            <person name="Jordan W.C."/>
            <person name="Karpen G.H."/>
            <person name="Kataoka E."/>
            <person name="Keightley P.D."/>
            <person name="Kheradpour P."/>
            <person name="Kirkness E.F."/>
            <person name="Koerich L.B."/>
            <person name="Kristiansen K."/>
            <person name="Kudrna D."/>
            <person name="Kulathinal R.J."/>
            <person name="Kumar S."/>
            <person name="Kwok R."/>
            <person name="Lander E."/>
            <person name="Langley C.H."/>
            <person name="Lapoint R."/>
            <person name="Lazzaro B.P."/>
            <person name="Lee S.J."/>
            <person name="Levesque L."/>
            <person name="Li R."/>
            <person name="Lin C.F."/>
            <person name="Lin M.F."/>
            <person name="Lindblad-Toh K."/>
            <person name="Llopart A."/>
            <person name="Long M."/>
            <person name="Low L."/>
            <person name="Lozovsky E."/>
            <person name="Lu J."/>
            <person name="Luo M."/>
            <person name="Machado C.A."/>
            <person name="Makalowski W."/>
            <person name="Marzo M."/>
            <person name="Matsuda M."/>
            <person name="Matzkin L."/>
            <person name="McAllister B."/>
            <person name="McBride C.S."/>
            <person name="McKernan B."/>
            <person name="McKernan K."/>
            <person name="Mendez-Lago M."/>
            <person name="Minx P."/>
            <person name="Mollenhauer M.U."/>
            <person name="Montooth K."/>
            <person name="Mount S.M."/>
            <person name="Mu X."/>
            <person name="Myers E."/>
            <person name="Negre B."/>
            <person name="Newfeld S."/>
            <person name="Nielsen R."/>
            <person name="Noor M.A."/>
            <person name="O'Grady P."/>
            <person name="Pachter L."/>
            <person name="Papaceit M."/>
            <person name="Parisi M.J."/>
            <person name="Parisi M."/>
            <person name="Parts L."/>
            <person name="Pedersen J.S."/>
            <person name="Pesole G."/>
            <person name="Phillippy A.M."/>
            <person name="Ponting C.P."/>
            <person name="Pop M."/>
            <person name="Porcelli D."/>
            <person name="Powell J.R."/>
            <person name="Prohaska S."/>
            <person name="Pruitt K."/>
            <person name="Puig M."/>
            <person name="Quesneville H."/>
            <person name="Ram K.R."/>
            <person name="Rand D."/>
            <person name="Rasmussen M.D."/>
            <person name="Reed L.K."/>
            <person name="Reenan R."/>
            <person name="Reily A."/>
            <person name="Remington K.A."/>
            <person name="Rieger T.T."/>
            <person name="Ritchie M.G."/>
            <person name="Robin C."/>
            <person name="Rogers Y.H."/>
            <person name="Rohde C."/>
            <person name="Rozas J."/>
            <person name="Rubenfield M.J."/>
            <person name="Ruiz A."/>
            <person name="Russo S."/>
            <person name="Salzberg S.L."/>
            <person name="Sanchez-Gracia A."/>
            <person name="Saranga D.J."/>
            <person name="Sato H."/>
            <person name="Schaeffer S.W."/>
            <person name="Schatz M.C."/>
            <person name="Schlenke T."/>
            <person name="Schwartz R."/>
            <person name="Segarra C."/>
            <person name="Singh R.S."/>
            <person name="Sirot L."/>
            <person name="Sirota M."/>
            <person name="Sisneros N.B."/>
            <person name="Smith C.D."/>
            <person name="Smith T.F."/>
            <person name="Spieth J."/>
            <person name="Stage D.E."/>
            <person name="Stark A."/>
            <person name="Stephan W."/>
            <person name="Strausberg R.L."/>
            <person name="Strempel S."/>
            <person name="Sturgill D."/>
            <person name="Sutton G."/>
            <person name="Sutton G.G."/>
            <person name="Tao W."/>
            <person name="Teichmann S."/>
            <person name="Tobari Y.N."/>
            <person name="Tomimura Y."/>
            <person name="Tsolas J.M."/>
            <person name="Valente V.L."/>
            <person name="Venter E."/>
            <person name="Venter J.C."/>
            <person name="Vicario S."/>
            <person name="Vieira F.G."/>
            <person name="Vilella A.J."/>
            <person name="Villasante A."/>
            <person name="Walenz B."/>
            <person name="Wang J."/>
            <person name="Wasserman M."/>
            <person name="Watts T."/>
            <person name="Wilson D."/>
            <person name="Wilson R.K."/>
            <person name="Wing R.A."/>
            <person name="Wolfner M.F."/>
            <person name="Wong A."/>
            <person name="Wong G.K."/>
            <person name="Wu C.I."/>
            <person name="Wu G."/>
            <person name="Yamamoto D."/>
            <person name="Yang H.P."/>
            <person name="Yang S.P."/>
            <person name="Yorke J.A."/>
            <person name="Yoshida K."/>
            <person name="Zdobnov E."/>
            <person name="Zhang P."/>
            <person name="Zhang Y."/>
            <person name="Zimin A.V."/>
            <person name="Baldwin J."/>
            <person name="Abdouelleil A."/>
            <person name="Abdulkadir J."/>
            <person name="Abebe A."/>
            <person name="Abera B."/>
            <person name="Abreu J."/>
            <person name="Acer S.C."/>
            <person name="Aftuck L."/>
            <person name="Alexander A."/>
            <person name="An P."/>
            <person name="Anderson E."/>
            <person name="Anderson S."/>
            <person name="Arachi H."/>
            <person name="Azer M."/>
            <person name="Bachantsang P."/>
            <person name="Barry A."/>
            <person name="Bayul T."/>
            <person name="Berlin A."/>
            <person name="Bessette D."/>
            <person name="Bloom T."/>
            <person name="Blye J."/>
            <person name="Boguslavskiy L."/>
            <person name="Bonnet C."/>
            <person name="Boukhgalter B."/>
            <person name="Bourzgui I."/>
            <person name="Brown A."/>
            <person name="Cahill P."/>
            <person name="Channer S."/>
            <person name="Cheshatsang Y."/>
            <person name="Chuda L."/>
            <person name="Citroen M."/>
            <person name="Collymore A."/>
            <person name="Cooke P."/>
            <person name="Costello M."/>
            <person name="D'Aco K."/>
            <person name="Daza R."/>
            <person name="De Haan G."/>
            <person name="DeGray S."/>
            <person name="DeMaso C."/>
            <person name="Dhargay N."/>
            <person name="Dooley K."/>
            <person name="Dooley E."/>
            <person name="Doricent M."/>
            <person name="Dorje P."/>
            <person name="Dorjee K."/>
            <person name="Dupes A."/>
            <person name="Elong R."/>
            <person name="Falk J."/>
            <person name="Farina A."/>
            <person name="Faro S."/>
            <person name="Ferguson D."/>
            <person name="Fisher S."/>
            <person name="Foley C.D."/>
            <person name="Franke A."/>
            <person name="Friedrich D."/>
            <person name="Gadbois L."/>
            <person name="Gearin G."/>
            <person name="Gearin C.R."/>
            <person name="Giannoukos G."/>
            <person name="Goode T."/>
            <person name="Graham J."/>
            <person name="Grandbois E."/>
            <person name="Grewal S."/>
            <person name="Gyaltsen K."/>
            <person name="Hafez N."/>
            <person name="Hagos B."/>
            <person name="Hall J."/>
            <person name="Henson C."/>
            <person name="Hollinger A."/>
            <person name="Honan T."/>
            <person name="Huard M.D."/>
            <person name="Hughes L."/>
            <person name="Hurhula B."/>
            <person name="Husby M.E."/>
            <person name="Kamat A."/>
            <person name="Kanga B."/>
            <person name="Kashin S."/>
            <person name="Khazanovich D."/>
            <person name="Kisner P."/>
            <person name="Lance K."/>
            <person name="Lara M."/>
            <person name="Lee W."/>
            <person name="Lennon N."/>
            <person name="Letendre F."/>
            <person name="LeVine R."/>
            <person name="Lipovsky A."/>
            <person name="Liu X."/>
            <person name="Liu J."/>
            <person name="Liu S."/>
            <person name="Lokyitsang T."/>
            <person name="Lokyitsang Y."/>
            <person name="Lubonja R."/>
            <person name="Lui A."/>
            <person name="MacDonald P."/>
            <person name="Magnisalis V."/>
            <person name="Maru K."/>
            <person name="Matthews C."/>
            <person name="McCusker W."/>
            <person name="McDonough S."/>
            <person name="Mehta T."/>
            <person name="Meldrim J."/>
            <person name="Meneus L."/>
            <person name="Mihai O."/>
            <person name="Mihalev A."/>
            <person name="Mihova T."/>
            <person name="Mittelman R."/>
            <person name="Mlenga V."/>
            <person name="Montmayeur A."/>
            <person name="Mulrain L."/>
            <person name="Navidi A."/>
            <person name="Naylor J."/>
            <person name="Negash T."/>
            <person name="Nguyen T."/>
            <person name="Nguyen N."/>
            <person name="Nicol R."/>
            <person name="Norbu C."/>
            <person name="Norbu N."/>
            <person name="Novod N."/>
            <person name="O'Neill B."/>
            <person name="Osman S."/>
            <person name="Markiewicz E."/>
            <person name="Oyono O.L."/>
            <person name="Patti C."/>
            <person name="Phunkhang P."/>
            <person name="Pierre F."/>
            <person name="Priest M."/>
            <person name="Raghuraman S."/>
            <person name="Rege F."/>
            <person name="Reyes R."/>
            <person name="Rise C."/>
            <person name="Rogov P."/>
            <person name="Ross K."/>
            <person name="Ryan E."/>
            <person name="Settipalli S."/>
            <person name="Shea T."/>
            <person name="Sherpa N."/>
            <person name="Shi L."/>
            <person name="Shih D."/>
            <person name="Sparrow T."/>
            <person name="Spaulding J."/>
            <person name="Stalker J."/>
            <person name="Stange-Thomann N."/>
            <person name="Stavropoulos S."/>
            <person name="Stone C."/>
            <person name="Strader C."/>
            <person name="Tesfaye S."/>
            <person name="Thomson T."/>
            <person name="Thoulutsang Y."/>
            <person name="Thoulutsang D."/>
            <person name="Topham K."/>
            <person name="Topping I."/>
            <person name="Tsamla T."/>
            <person name="Vassiliev H."/>
            <person name="Vo A."/>
            <person name="Wangchuk T."/>
            <person name="Wangdi T."/>
            <person name="Weiand M."/>
            <person name="Wilkinson J."/>
            <person name="Wilson A."/>
            <person name="Yadav S."/>
            <person name="Young G."/>
            <person name="Yu Q."/>
            <person name="Zembek L."/>
            <person name="Zhong D."/>
            <person name="Zimmer A."/>
            <person name="Zwirko Z."/>
            <person name="Jaffe D.B."/>
            <person name="Alvarez P."/>
            <person name="Brockman W."/>
            <person name="Butler J."/>
            <person name="Chin C."/>
            <person name="Gnerre S."/>
            <person name="Grabherr M."/>
            <person name="Kleber M."/>
            <person name="Mauceli E."/>
            <person name="MacCallum I."/>
        </authorList>
    </citation>
    <scope>NUCLEOTIDE SEQUENCE [LARGE SCALE GENOMIC DNA]</scope>
    <source>
        <strain evidence="4">Tucson 15287-2541.00</strain>
    </source>
</reference>
<feature type="compositionally biased region" description="Low complexity" evidence="1">
    <location>
        <begin position="471"/>
        <end position="494"/>
    </location>
</feature>
<accession>B4JGR8</accession>
<dbReference type="AlphaFoldDB" id="B4JGR8"/>
<evidence type="ECO:0000256" key="2">
    <source>
        <dbReference type="SAM" id="Phobius"/>
    </source>
</evidence>
<feature type="compositionally biased region" description="Polar residues" evidence="1">
    <location>
        <begin position="400"/>
        <end position="412"/>
    </location>
</feature>
<feature type="compositionally biased region" description="Low complexity" evidence="1">
    <location>
        <begin position="449"/>
        <end position="459"/>
    </location>
</feature>
<feature type="region of interest" description="Disordered" evidence="1">
    <location>
        <begin position="395"/>
        <end position="572"/>
    </location>
</feature>
<evidence type="ECO:0000313" key="3">
    <source>
        <dbReference type="EMBL" id="EDV92672.1"/>
    </source>
</evidence>
<feature type="region of interest" description="Disordered" evidence="1">
    <location>
        <begin position="189"/>
        <end position="297"/>
    </location>
</feature>
<dbReference type="GO" id="GO:0009986">
    <property type="term" value="C:cell surface"/>
    <property type="evidence" value="ECO:0007669"/>
    <property type="project" value="EnsemblMetazoa"/>
</dbReference>
<protein>
    <submittedName>
        <fullName evidence="3">GH18703</fullName>
    </submittedName>
</protein>
<dbReference type="STRING" id="7222.B4JGR8"/>
<dbReference type="EMBL" id="CH916369">
    <property type="protein sequence ID" value="EDV92672.1"/>
    <property type="molecule type" value="Genomic_DNA"/>
</dbReference>
<dbReference type="PhylomeDB" id="B4JGR8"/>
<feature type="compositionally biased region" description="Polar residues" evidence="1">
    <location>
        <begin position="340"/>
        <end position="349"/>
    </location>
</feature>
<feature type="region of interest" description="Disordered" evidence="1">
    <location>
        <begin position="336"/>
        <end position="358"/>
    </location>
</feature>
<sequence length="668" mass="72688">MAIAESHLFGSCKAVPGRCYNRNKPHAPLTHAPLLYMMLAAMLTSCLALTSESTTPSLLDLAEATTLIPPQQPANEANLLTAIAVVNETNIEIKAEKTIAAEVVDEFEPLVGLEQGIRNAVKSEVESEIEADSVRLETLQVEQQETEEKPANTNDEQKGMFIFENPWNTHILSSANFLDAAKGVREPKTLEANDESQPEEPVNAEVTENAAENEKAEETEKAEDSEKAEETEKTEESEQPEETETAEKVKEPVEIQQSEEPSVAEKSTDAVTNNESEPSTANESSAVASEQVVEIESRPLPTVTSDLVAVIFDENRAITEQPITKTNLLALEQEHEQFQEAETTPQPTHEVSRHQVTKKQGVEDLLPIYVQKEYTAEPTSVQVHLNEIDENVIESEQNESEIQAATSSTTQPDHVESTEAAVSAVQPAEEAVVEGSEPVLTAASETPEESLTPTEVYTEQSEETEVEAEPVEPIAPAVEAITPKSSSSASPVEPAADKSDESIEDDSKEESDVANGNSENQTEQSAVEQAEKDSSEESDELSADEPKARAEDSTATPLVSYPPHNSGQTFDSNLADERSAHLSLASTNRSTLIVALCSGTAVIFIVISLVIFVLSFQRQRGTLDIEMQEQRLGKDDLDQEDAQMKLLDVELTAPVIIAMGNEETDECL</sequence>
<keyword evidence="2" id="KW-0812">Transmembrane</keyword>
<feature type="compositionally biased region" description="Polar residues" evidence="1">
    <location>
        <begin position="553"/>
        <end position="572"/>
    </location>
</feature>
<dbReference type="Proteomes" id="UP000001070">
    <property type="component" value="Unassembled WGS sequence"/>
</dbReference>
<feature type="transmembrane region" description="Helical" evidence="2">
    <location>
        <begin position="592"/>
        <end position="614"/>
    </location>
</feature>
<dbReference type="GO" id="GO:0031982">
    <property type="term" value="C:vesicle"/>
    <property type="evidence" value="ECO:0007669"/>
    <property type="project" value="EnsemblMetazoa"/>
</dbReference>
<gene>
    <name evidence="3" type="primary">Dgri\GH18703</name>
    <name evidence="3" type="ORF">Dgri_GH18703</name>
</gene>
<proteinExistence type="predicted"/>
<feature type="compositionally biased region" description="Basic and acidic residues" evidence="1">
    <location>
        <begin position="212"/>
        <end position="236"/>
    </location>
</feature>
<keyword evidence="4" id="KW-1185">Reference proteome</keyword>
<keyword evidence="2" id="KW-0472">Membrane</keyword>
<dbReference type="OrthoDB" id="7867578at2759"/>
<feature type="compositionally biased region" description="Low complexity" evidence="1">
    <location>
        <begin position="199"/>
        <end position="210"/>
    </location>
</feature>
<keyword evidence="2" id="KW-1133">Transmembrane helix</keyword>
<evidence type="ECO:0000256" key="1">
    <source>
        <dbReference type="SAM" id="MobiDB-lite"/>
    </source>
</evidence>
<dbReference type="HOGENOM" id="CLU_433672_0_0_1"/>